<comment type="similarity">
    <text evidence="1">Belongs to the type-B carboxylesterase/lipase family.</text>
</comment>
<keyword evidence="4" id="KW-0687">Ribonucleoprotein</keyword>
<dbReference type="InterPro" id="IPR004038">
    <property type="entry name" value="Ribosomal_eL8/eL30/eS12/Gad45"/>
</dbReference>
<comment type="similarity">
    <text evidence="2">Belongs to the eukaryotic ribosomal protein eL8 family.</text>
</comment>
<dbReference type="InterPro" id="IPR029064">
    <property type="entry name" value="Ribosomal_eL30-like_sf"/>
</dbReference>
<evidence type="ECO:0000313" key="9">
    <source>
        <dbReference type="Proteomes" id="UP001642484"/>
    </source>
</evidence>
<evidence type="ECO:0000256" key="2">
    <source>
        <dbReference type="ARBA" id="ARBA00007337"/>
    </source>
</evidence>
<feature type="domain" description="Carboxylesterase type B" evidence="6">
    <location>
        <begin position="25"/>
        <end position="459"/>
    </location>
</feature>
<dbReference type="PRINTS" id="PR00881">
    <property type="entry name" value="L7ARS6FAMILY"/>
</dbReference>
<dbReference type="InterPro" id="IPR050309">
    <property type="entry name" value="Type-B_Carboxylest/Lipase"/>
</dbReference>
<dbReference type="Proteomes" id="UP001642484">
    <property type="component" value="Unassembled WGS sequence"/>
</dbReference>
<evidence type="ECO:0008006" key="10">
    <source>
        <dbReference type="Google" id="ProtNLM"/>
    </source>
</evidence>
<accession>A0ABP0RWL1</accession>
<gene>
    <name evidence="8" type="ORF">CCMP2556_LOCUS48638</name>
</gene>
<dbReference type="InterPro" id="IPR002018">
    <property type="entry name" value="CarbesteraseB"/>
</dbReference>
<reference evidence="8 9" key="1">
    <citation type="submission" date="2024-02" db="EMBL/GenBank/DDBJ databases">
        <authorList>
            <person name="Chen Y."/>
            <person name="Shah S."/>
            <person name="Dougan E. K."/>
            <person name="Thang M."/>
            <person name="Chan C."/>
        </authorList>
    </citation>
    <scope>NUCLEOTIDE SEQUENCE [LARGE SCALE GENOMIC DNA]</scope>
</reference>
<dbReference type="InterPro" id="IPR018492">
    <property type="entry name" value="Ribosomal_eL8/Nhp2"/>
</dbReference>
<dbReference type="EMBL" id="CAXAMN010026517">
    <property type="protein sequence ID" value="CAK9103631.1"/>
    <property type="molecule type" value="Genomic_DNA"/>
</dbReference>
<name>A0ABP0RWL1_9DINO</name>
<dbReference type="Gene3D" id="3.40.50.1820">
    <property type="entry name" value="alpha/beta hydrolase"/>
    <property type="match status" value="1"/>
</dbReference>
<organism evidence="8 9">
    <name type="scientific">Durusdinium trenchii</name>
    <dbReference type="NCBI Taxonomy" id="1381693"/>
    <lineage>
        <taxon>Eukaryota</taxon>
        <taxon>Sar</taxon>
        <taxon>Alveolata</taxon>
        <taxon>Dinophyceae</taxon>
        <taxon>Suessiales</taxon>
        <taxon>Symbiodiniaceae</taxon>
        <taxon>Durusdinium</taxon>
    </lineage>
</organism>
<dbReference type="Pfam" id="PF00135">
    <property type="entry name" value="COesterase"/>
    <property type="match status" value="1"/>
</dbReference>
<feature type="domain" description="Ribosomal protein eL8/eL30/eS12/Gadd45" evidence="7">
    <location>
        <begin position="603"/>
        <end position="689"/>
    </location>
</feature>
<feature type="signal peptide" evidence="5">
    <location>
        <begin position="1"/>
        <end position="20"/>
    </location>
</feature>
<protein>
    <recommendedName>
        <fullName evidence="10">Carboxylic ester hydrolase</fullName>
    </recommendedName>
</protein>
<dbReference type="PROSITE" id="PS00122">
    <property type="entry name" value="CARBOXYLESTERASE_B_1"/>
    <property type="match status" value="1"/>
</dbReference>
<evidence type="ECO:0000259" key="6">
    <source>
        <dbReference type="Pfam" id="PF00135"/>
    </source>
</evidence>
<dbReference type="PANTHER" id="PTHR11559">
    <property type="entry name" value="CARBOXYLESTERASE"/>
    <property type="match status" value="1"/>
</dbReference>
<dbReference type="Pfam" id="PF01248">
    <property type="entry name" value="Ribosomal_L7Ae"/>
    <property type="match status" value="1"/>
</dbReference>
<evidence type="ECO:0000259" key="7">
    <source>
        <dbReference type="Pfam" id="PF01248"/>
    </source>
</evidence>
<dbReference type="InterPro" id="IPR029058">
    <property type="entry name" value="AB_hydrolase_fold"/>
</dbReference>
<sequence>MQGLMFGRELLLVLFSLASAKPWPETSGGSVIGITLPAAGGVEVDQFLGVPFATAKRFEPPMDFHGPYPGRKVAAAMWGPACMQVAGDPTQTYGSEDCLKANVWSPHRAWEADNKLPVMVFIYGGSNQFGEAEPYNMSALAAFHDVVCVSFNYRTGPLGWMAFAEDVDAKRSTGNWGILDIQSALRWVQREIAAFGGDAARVAIHGQSSGGGLVELQYVAPDSNGLFLGAISESGSLSAGNLEAAVKTSTAIAQSLGCLTPQRIANKTCLAEVPAVNLTRTTYTAGWSPTTDGVTFPKAPEELLRKGLVNNATIVLGAQTNDSNLFLFRDYTKDGLDQPNDHPDGALKPLSAMEYGAQLFIRVGPKFVAKALDLYPADAADGIRNVHQLGNVESDQMLCGIRRRASWFNQARPGRAFAYRFDYWYTGNPNCTAVPNYHLPYLGAAHQDEVTFVLGQPNFMEDGSCCGIWGLTTPDCPHLDRCEACYAPTRFGREGYRAYFNDKEWAFARTVGTFWTNVAASGDPNCRDECSAQHWPKFSHGEVTKNIVLNASLPGGSIAEETPHGRPELCAFWDAVDAGKRQSALYVSPLADPLIADKLLDRALKLLKKAVSEKMTRRGVPECTKAMRKGQKGICFLAADIYPMDVFAHVPLLAEEKGIYYCYVSSRHQLGAACQTKRPISLVMVLEPKGDATYAKTYEQVQNGIKAIHPYM</sequence>
<evidence type="ECO:0000256" key="1">
    <source>
        <dbReference type="ARBA" id="ARBA00005964"/>
    </source>
</evidence>
<comment type="caution">
    <text evidence="8">The sequence shown here is derived from an EMBL/GenBank/DDBJ whole genome shotgun (WGS) entry which is preliminary data.</text>
</comment>
<evidence type="ECO:0000313" key="8">
    <source>
        <dbReference type="EMBL" id="CAK9103631.1"/>
    </source>
</evidence>
<keyword evidence="3" id="KW-0378">Hydrolase</keyword>
<evidence type="ECO:0000256" key="4">
    <source>
        <dbReference type="ARBA" id="ARBA00023274"/>
    </source>
</evidence>
<dbReference type="Gene3D" id="3.30.1330.30">
    <property type="match status" value="1"/>
</dbReference>
<feature type="chain" id="PRO_5046688438" description="Carboxylic ester hydrolase" evidence="5">
    <location>
        <begin position="21"/>
        <end position="712"/>
    </location>
</feature>
<dbReference type="SUPFAM" id="SSF55315">
    <property type="entry name" value="L30e-like"/>
    <property type="match status" value="1"/>
</dbReference>
<keyword evidence="5" id="KW-0732">Signal</keyword>
<proteinExistence type="inferred from homology"/>
<dbReference type="SUPFAM" id="SSF53474">
    <property type="entry name" value="alpha/beta-Hydrolases"/>
    <property type="match status" value="1"/>
</dbReference>
<evidence type="ECO:0000256" key="3">
    <source>
        <dbReference type="ARBA" id="ARBA00022801"/>
    </source>
</evidence>
<keyword evidence="9" id="KW-1185">Reference proteome</keyword>
<dbReference type="InterPro" id="IPR019826">
    <property type="entry name" value="Carboxylesterase_B_AS"/>
</dbReference>
<evidence type="ECO:0000256" key="5">
    <source>
        <dbReference type="SAM" id="SignalP"/>
    </source>
</evidence>